<comment type="caution">
    <text evidence="2">The sequence shown here is derived from an EMBL/GenBank/DDBJ whole genome shotgun (WGS) entry which is preliminary data.</text>
</comment>
<reference evidence="2 3" key="1">
    <citation type="journal article" date="2012" name="Genome Biol.">
        <title>Genome and low-iron response of an oceanic diatom adapted to chronic iron limitation.</title>
        <authorList>
            <person name="Lommer M."/>
            <person name="Specht M."/>
            <person name="Roy A.S."/>
            <person name="Kraemer L."/>
            <person name="Andreson R."/>
            <person name="Gutowska M.A."/>
            <person name="Wolf J."/>
            <person name="Bergner S.V."/>
            <person name="Schilhabel M.B."/>
            <person name="Klostermeier U.C."/>
            <person name="Beiko R.G."/>
            <person name="Rosenstiel P."/>
            <person name="Hippler M."/>
            <person name="Laroche J."/>
        </authorList>
    </citation>
    <scope>NUCLEOTIDE SEQUENCE [LARGE SCALE GENOMIC DNA]</scope>
    <source>
        <strain evidence="2 3">CCMP1005</strain>
    </source>
</reference>
<feature type="compositionally biased region" description="Low complexity" evidence="1">
    <location>
        <begin position="26"/>
        <end position="36"/>
    </location>
</feature>
<protein>
    <submittedName>
        <fullName evidence="2">Uncharacterized protein</fullName>
    </submittedName>
</protein>
<keyword evidence="3" id="KW-1185">Reference proteome</keyword>
<sequence>MLTASNPAVAATGRSGSRPPPTSCGPSSSAPADSPLPRTPRIAVCFASLPAVPRCTSHQAARARTRRRSSCRVDNASAAGNEREGELNLGPVCCCVVCVDDADDACLAAGKVRVILQAAGWVAGRQRWDVLVSVSGKTKLSSRKLRESCPAGPQRMGERRQRTGRKARQVPANLGVDGERKGVPSLSPRRRFPWHPSDDAAAASGGGPEDDGGRRHTGFPLLCAEPMSPRVWSGDNGAESHVRGGRGERRGS</sequence>
<accession>K0ST33</accession>
<feature type="compositionally biased region" description="Basic and acidic residues" evidence="1">
    <location>
        <begin position="238"/>
        <end position="252"/>
    </location>
</feature>
<evidence type="ECO:0000313" key="3">
    <source>
        <dbReference type="Proteomes" id="UP000266841"/>
    </source>
</evidence>
<organism evidence="2 3">
    <name type="scientific">Thalassiosira oceanica</name>
    <name type="common">Marine diatom</name>
    <dbReference type="NCBI Taxonomy" id="159749"/>
    <lineage>
        <taxon>Eukaryota</taxon>
        <taxon>Sar</taxon>
        <taxon>Stramenopiles</taxon>
        <taxon>Ochrophyta</taxon>
        <taxon>Bacillariophyta</taxon>
        <taxon>Coscinodiscophyceae</taxon>
        <taxon>Thalassiosirophycidae</taxon>
        <taxon>Thalassiosirales</taxon>
        <taxon>Thalassiosiraceae</taxon>
        <taxon>Thalassiosira</taxon>
    </lineage>
</organism>
<evidence type="ECO:0000256" key="1">
    <source>
        <dbReference type="SAM" id="MobiDB-lite"/>
    </source>
</evidence>
<dbReference type="AlphaFoldDB" id="K0ST33"/>
<dbReference type="EMBL" id="AGNL01009916">
    <property type="protein sequence ID" value="EJK69543.1"/>
    <property type="molecule type" value="Genomic_DNA"/>
</dbReference>
<feature type="region of interest" description="Disordered" evidence="1">
    <location>
        <begin position="1"/>
        <end position="36"/>
    </location>
</feature>
<evidence type="ECO:0000313" key="2">
    <source>
        <dbReference type="EMBL" id="EJK69543.1"/>
    </source>
</evidence>
<name>K0ST33_THAOC</name>
<feature type="region of interest" description="Disordered" evidence="1">
    <location>
        <begin position="142"/>
        <end position="252"/>
    </location>
</feature>
<proteinExistence type="predicted"/>
<dbReference type="Proteomes" id="UP000266841">
    <property type="component" value="Unassembled WGS sequence"/>
</dbReference>
<gene>
    <name evidence="2" type="ORF">THAOC_09190</name>
</gene>